<feature type="compositionally biased region" description="Basic residues" evidence="1">
    <location>
        <begin position="17"/>
        <end position="28"/>
    </location>
</feature>
<dbReference type="Proteomes" id="UP000028725">
    <property type="component" value="Unassembled WGS sequence"/>
</dbReference>
<name>A0A085WUM8_9BACT</name>
<protein>
    <submittedName>
        <fullName evidence="2">Uncharacterized protein</fullName>
    </submittedName>
</protein>
<feature type="compositionally biased region" description="Basic and acidic residues" evidence="1">
    <location>
        <begin position="37"/>
        <end position="48"/>
    </location>
</feature>
<comment type="caution">
    <text evidence="2">The sequence shown here is derived from an EMBL/GenBank/DDBJ whole genome shotgun (WGS) entry which is preliminary data.</text>
</comment>
<sequence length="48" mass="5394">MPLQRNLVYDRAHRFLGRGRSGLKKGKGRQGGQEVSYARHRDLRGGTG</sequence>
<feature type="region of interest" description="Disordered" evidence="1">
    <location>
        <begin position="17"/>
        <end position="48"/>
    </location>
</feature>
<dbReference type="STRING" id="394096.DB31_3521"/>
<dbReference type="EMBL" id="JMCB01000002">
    <property type="protein sequence ID" value="KFE71391.1"/>
    <property type="molecule type" value="Genomic_DNA"/>
</dbReference>
<accession>A0A085WUM8</accession>
<dbReference type="AlphaFoldDB" id="A0A085WUM8"/>
<evidence type="ECO:0000313" key="2">
    <source>
        <dbReference type="EMBL" id="KFE71391.1"/>
    </source>
</evidence>
<reference evidence="2 3" key="1">
    <citation type="submission" date="2014-04" db="EMBL/GenBank/DDBJ databases">
        <title>Genome assembly of Hyalangium minutum DSM 14724.</title>
        <authorList>
            <person name="Sharma G."/>
            <person name="Subramanian S."/>
        </authorList>
    </citation>
    <scope>NUCLEOTIDE SEQUENCE [LARGE SCALE GENOMIC DNA]</scope>
    <source>
        <strain evidence="2 3">DSM 14724</strain>
    </source>
</reference>
<keyword evidence="3" id="KW-1185">Reference proteome</keyword>
<organism evidence="2 3">
    <name type="scientific">Hyalangium minutum</name>
    <dbReference type="NCBI Taxonomy" id="394096"/>
    <lineage>
        <taxon>Bacteria</taxon>
        <taxon>Pseudomonadati</taxon>
        <taxon>Myxococcota</taxon>
        <taxon>Myxococcia</taxon>
        <taxon>Myxococcales</taxon>
        <taxon>Cystobacterineae</taxon>
        <taxon>Archangiaceae</taxon>
        <taxon>Hyalangium</taxon>
    </lineage>
</organism>
<gene>
    <name evidence="2" type="ORF">DB31_3521</name>
</gene>
<evidence type="ECO:0000256" key="1">
    <source>
        <dbReference type="SAM" id="MobiDB-lite"/>
    </source>
</evidence>
<evidence type="ECO:0000313" key="3">
    <source>
        <dbReference type="Proteomes" id="UP000028725"/>
    </source>
</evidence>
<proteinExistence type="predicted"/>